<organism evidence="1 2">
    <name type="scientific">Brassica cretica</name>
    <name type="common">Mustard</name>
    <dbReference type="NCBI Taxonomy" id="69181"/>
    <lineage>
        <taxon>Eukaryota</taxon>
        <taxon>Viridiplantae</taxon>
        <taxon>Streptophyta</taxon>
        <taxon>Embryophyta</taxon>
        <taxon>Tracheophyta</taxon>
        <taxon>Spermatophyta</taxon>
        <taxon>Magnoliopsida</taxon>
        <taxon>eudicotyledons</taxon>
        <taxon>Gunneridae</taxon>
        <taxon>Pentapetalae</taxon>
        <taxon>rosids</taxon>
        <taxon>malvids</taxon>
        <taxon>Brassicales</taxon>
        <taxon>Brassicaceae</taxon>
        <taxon>Brassiceae</taxon>
        <taxon>Brassica</taxon>
    </lineage>
</organism>
<dbReference type="Proteomes" id="UP000712281">
    <property type="component" value="Unassembled WGS sequence"/>
</dbReference>
<dbReference type="EMBL" id="QGKW02000717">
    <property type="protein sequence ID" value="KAF2596741.1"/>
    <property type="molecule type" value="Genomic_DNA"/>
</dbReference>
<protein>
    <submittedName>
        <fullName evidence="1">Uncharacterized protein</fullName>
    </submittedName>
</protein>
<accession>A0A8S9KSJ8</accession>
<gene>
    <name evidence="1" type="ORF">F2Q68_00011591</name>
</gene>
<dbReference type="SUPFAM" id="SSF52540">
    <property type="entry name" value="P-loop containing nucleoside triphosphate hydrolases"/>
    <property type="match status" value="1"/>
</dbReference>
<proteinExistence type="predicted"/>
<name>A0A8S9KSJ8_BRACR</name>
<reference evidence="1" key="1">
    <citation type="submission" date="2019-12" db="EMBL/GenBank/DDBJ databases">
        <title>Genome sequencing and annotation of Brassica cretica.</title>
        <authorList>
            <person name="Studholme D.J."/>
            <person name="Sarris P.F."/>
        </authorList>
    </citation>
    <scope>NUCLEOTIDE SEQUENCE</scope>
    <source>
        <strain evidence="1">PFS-001/15</strain>
        <tissue evidence="1">Leaf</tissue>
    </source>
</reference>
<evidence type="ECO:0000313" key="1">
    <source>
        <dbReference type="EMBL" id="KAF2596741.1"/>
    </source>
</evidence>
<comment type="caution">
    <text evidence="1">The sequence shown here is derived from an EMBL/GenBank/DDBJ whole genome shotgun (WGS) entry which is preliminary data.</text>
</comment>
<sequence length="141" mass="16145">MAMKSTTKSQHTTRKSPVTMYFIDISPGRSESQLRFRLIHFWEAKNIAKAGAFLGLELLFIDEYGTVMQDRHHWASERREFKSLKYMEKKVAGTTRDVVEANFRLCGVHVTLLDIGGFRETNDVVEKIGVEMSETAAKVLM</sequence>
<evidence type="ECO:0000313" key="2">
    <source>
        <dbReference type="Proteomes" id="UP000712281"/>
    </source>
</evidence>
<dbReference type="AlphaFoldDB" id="A0A8S9KSJ8"/>
<dbReference type="Gene3D" id="3.40.50.300">
    <property type="entry name" value="P-loop containing nucleotide triphosphate hydrolases"/>
    <property type="match status" value="1"/>
</dbReference>
<dbReference type="InterPro" id="IPR027417">
    <property type="entry name" value="P-loop_NTPase"/>
</dbReference>